<dbReference type="EMBL" id="CP033972">
    <property type="protein sequence ID" value="AZG45843.1"/>
    <property type="molecule type" value="Genomic_DNA"/>
</dbReference>
<dbReference type="Gene3D" id="1.10.287.1060">
    <property type="entry name" value="ESAT-6-like"/>
    <property type="match status" value="1"/>
</dbReference>
<name>A0A3G8JLF6_9ACTN</name>
<organism evidence="1 2">
    <name type="scientific">Gordonia insulae</name>
    <dbReference type="NCBI Taxonomy" id="2420509"/>
    <lineage>
        <taxon>Bacteria</taxon>
        <taxon>Bacillati</taxon>
        <taxon>Actinomycetota</taxon>
        <taxon>Actinomycetes</taxon>
        <taxon>Mycobacteriales</taxon>
        <taxon>Gordoniaceae</taxon>
        <taxon>Gordonia</taxon>
    </lineage>
</organism>
<dbReference type="KEGG" id="gom:D7316_02443"/>
<protein>
    <submittedName>
        <fullName evidence="1">Uncharacterized protein</fullName>
    </submittedName>
</protein>
<evidence type="ECO:0000313" key="1">
    <source>
        <dbReference type="EMBL" id="AZG45843.1"/>
    </source>
</evidence>
<keyword evidence="2" id="KW-1185">Reference proteome</keyword>
<reference evidence="1 2" key="1">
    <citation type="submission" date="2018-11" db="EMBL/GenBank/DDBJ databases">
        <title>Gordonia insulae sp. nov., isolated from an island soil.</title>
        <authorList>
            <person name="Kim Y.S."/>
            <person name="Kim S.B."/>
        </authorList>
    </citation>
    <scope>NUCLEOTIDE SEQUENCE [LARGE SCALE GENOMIC DNA]</scope>
    <source>
        <strain evidence="1 2">MMS17-SY073</strain>
    </source>
</reference>
<dbReference type="InterPro" id="IPR036689">
    <property type="entry name" value="ESAT-6-like_sf"/>
</dbReference>
<dbReference type="Proteomes" id="UP000271469">
    <property type="component" value="Chromosome"/>
</dbReference>
<sequence>MGSPDSEVSVDLDDVATIARVIASMGETSRDGWKVLHRTADLLREGWIGRRGDTFETELADLRKRVESAPTRLDEIPPKLTNAARTFEA</sequence>
<evidence type="ECO:0000313" key="2">
    <source>
        <dbReference type="Proteomes" id="UP000271469"/>
    </source>
</evidence>
<accession>A0A3G8JLF6</accession>
<dbReference type="Pfam" id="PF06013">
    <property type="entry name" value="WXG100"/>
    <property type="match status" value="1"/>
</dbReference>
<proteinExistence type="predicted"/>
<dbReference type="InterPro" id="IPR010310">
    <property type="entry name" value="T7SS_ESAT-6-like"/>
</dbReference>
<dbReference type="AlphaFoldDB" id="A0A3G8JLF6"/>
<dbReference type="SUPFAM" id="SSF140453">
    <property type="entry name" value="EsxAB dimer-like"/>
    <property type="match status" value="1"/>
</dbReference>
<dbReference type="RefSeq" id="WP_124708453.1">
    <property type="nucleotide sequence ID" value="NZ_CP033972.1"/>
</dbReference>
<dbReference type="OrthoDB" id="4763122at2"/>
<gene>
    <name evidence="1" type="ORF">D7316_02443</name>
</gene>